<keyword evidence="3" id="KW-1185">Reference proteome</keyword>
<keyword evidence="1" id="KW-0472">Membrane</keyword>
<name>A0A0V0RRG0_9BILA</name>
<keyword evidence="1" id="KW-0812">Transmembrane</keyword>
<dbReference type="OrthoDB" id="5917291at2759"/>
<gene>
    <name evidence="2" type="ORF">T07_13165</name>
</gene>
<evidence type="ECO:0000256" key="1">
    <source>
        <dbReference type="SAM" id="Phobius"/>
    </source>
</evidence>
<evidence type="ECO:0000313" key="2">
    <source>
        <dbReference type="EMBL" id="KRX16984.1"/>
    </source>
</evidence>
<accession>A0A0V0RRG0</accession>
<keyword evidence="1" id="KW-1133">Transmembrane helix</keyword>
<proteinExistence type="predicted"/>
<sequence length="265" mass="28378">MIIILNIFALLVSSLKNAFMGYLTLAVFIILISATDGRGSERNMREIGQMIDRSLRMSAVMYPKTNGEFRNSRVFENLFQGNQQFDHQTPNGVQLRFLSSLASIPGLSSIPGFSALQGILSAGLMPCPLEVIALGIKLASPQKPPPPPKEREPCTWQVDNHIIDPDNPMAYLRCEPSIPSNIVMPIPQGFASMGIPLPIPGLNPESLLDGLITADMIQPPLPNMDLCGALKSVACPSGLYFNVDEGVCAYSPGGGPGGLLSGMLG</sequence>
<organism evidence="2 3">
    <name type="scientific">Trichinella nelsoni</name>
    <dbReference type="NCBI Taxonomy" id="6336"/>
    <lineage>
        <taxon>Eukaryota</taxon>
        <taxon>Metazoa</taxon>
        <taxon>Ecdysozoa</taxon>
        <taxon>Nematoda</taxon>
        <taxon>Enoplea</taxon>
        <taxon>Dorylaimia</taxon>
        <taxon>Trichinellida</taxon>
        <taxon>Trichinellidae</taxon>
        <taxon>Trichinella</taxon>
    </lineage>
</organism>
<protein>
    <submittedName>
        <fullName evidence="2">Uncharacterized protein</fullName>
    </submittedName>
</protein>
<feature type="transmembrane region" description="Helical" evidence="1">
    <location>
        <begin position="18"/>
        <end position="35"/>
    </location>
</feature>
<comment type="caution">
    <text evidence="2">The sequence shown here is derived from an EMBL/GenBank/DDBJ whole genome shotgun (WGS) entry which is preliminary data.</text>
</comment>
<dbReference type="AlphaFoldDB" id="A0A0V0RRG0"/>
<dbReference type="Proteomes" id="UP000054630">
    <property type="component" value="Unassembled WGS sequence"/>
</dbReference>
<dbReference type="EMBL" id="JYDL01000096">
    <property type="protein sequence ID" value="KRX16984.1"/>
    <property type="molecule type" value="Genomic_DNA"/>
</dbReference>
<evidence type="ECO:0000313" key="3">
    <source>
        <dbReference type="Proteomes" id="UP000054630"/>
    </source>
</evidence>
<reference evidence="2 3" key="1">
    <citation type="submission" date="2015-01" db="EMBL/GenBank/DDBJ databases">
        <title>Evolution of Trichinella species and genotypes.</title>
        <authorList>
            <person name="Korhonen P.K."/>
            <person name="Edoardo P."/>
            <person name="Giuseppe L.R."/>
            <person name="Gasser R.B."/>
        </authorList>
    </citation>
    <scope>NUCLEOTIDE SEQUENCE [LARGE SCALE GENOMIC DNA]</scope>
    <source>
        <strain evidence="2">ISS37</strain>
    </source>
</reference>